<evidence type="ECO:0000313" key="1">
    <source>
        <dbReference type="EMBL" id="KAI5660753.1"/>
    </source>
</evidence>
<organism evidence="1 2">
    <name type="scientific">Catharanthus roseus</name>
    <name type="common">Madagascar periwinkle</name>
    <name type="synonym">Vinca rosea</name>
    <dbReference type="NCBI Taxonomy" id="4058"/>
    <lineage>
        <taxon>Eukaryota</taxon>
        <taxon>Viridiplantae</taxon>
        <taxon>Streptophyta</taxon>
        <taxon>Embryophyta</taxon>
        <taxon>Tracheophyta</taxon>
        <taxon>Spermatophyta</taxon>
        <taxon>Magnoliopsida</taxon>
        <taxon>eudicotyledons</taxon>
        <taxon>Gunneridae</taxon>
        <taxon>Pentapetalae</taxon>
        <taxon>asterids</taxon>
        <taxon>lamiids</taxon>
        <taxon>Gentianales</taxon>
        <taxon>Apocynaceae</taxon>
        <taxon>Rauvolfioideae</taxon>
        <taxon>Vinceae</taxon>
        <taxon>Catharanthinae</taxon>
        <taxon>Catharanthus</taxon>
    </lineage>
</organism>
<keyword evidence="2" id="KW-1185">Reference proteome</keyword>
<protein>
    <submittedName>
        <fullName evidence="1">Uncharacterized protein</fullName>
    </submittedName>
</protein>
<accession>A0ACC0AL98</accession>
<dbReference type="Proteomes" id="UP001060085">
    <property type="component" value="Linkage Group LG05"/>
</dbReference>
<reference evidence="2" key="1">
    <citation type="journal article" date="2023" name="Nat. Plants">
        <title>Single-cell RNA sequencing provides a high-resolution roadmap for understanding the multicellular compartmentation of specialized metabolism.</title>
        <authorList>
            <person name="Sun S."/>
            <person name="Shen X."/>
            <person name="Li Y."/>
            <person name="Li Y."/>
            <person name="Wang S."/>
            <person name="Li R."/>
            <person name="Zhang H."/>
            <person name="Shen G."/>
            <person name="Guo B."/>
            <person name="Wei J."/>
            <person name="Xu J."/>
            <person name="St-Pierre B."/>
            <person name="Chen S."/>
            <person name="Sun C."/>
        </authorList>
    </citation>
    <scope>NUCLEOTIDE SEQUENCE [LARGE SCALE GENOMIC DNA]</scope>
</reference>
<dbReference type="EMBL" id="CM044705">
    <property type="protein sequence ID" value="KAI5660753.1"/>
    <property type="molecule type" value="Genomic_DNA"/>
</dbReference>
<gene>
    <name evidence="1" type="ORF">M9H77_20076</name>
</gene>
<proteinExistence type="predicted"/>
<name>A0ACC0AL98_CATRO</name>
<comment type="caution">
    <text evidence="1">The sequence shown here is derived from an EMBL/GenBank/DDBJ whole genome shotgun (WGS) entry which is preliminary data.</text>
</comment>
<evidence type="ECO:0000313" key="2">
    <source>
        <dbReference type="Proteomes" id="UP001060085"/>
    </source>
</evidence>
<sequence length="102" mass="10917">MMRRSWADQRYSRATAGVEPSPAGTISDPGGNPVNQGTSRWVSSGGGGRSSEPMKKNPCGGRGSGSGSGRGSSEEEEEIRRLQRREAQKAENVMHLICWGPK</sequence>